<keyword evidence="5" id="KW-0378">Hydrolase</keyword>
<dbReference type="Gene3D" id="3.40.800.20">
    <property type="entry name" value="Histone deacetylase domain"/>
    <property type="match status" value="1"/>
</dbReference>
<evidence type="ECO:0000256" key="8">
    <source>
        <dbReference type="ARBA" id="ARBA00023163"/>
    </source>
</evidence>
<dbReference type="AlphaFoldDB" id="A0A167PE38"/>
<dbReference type="GO" id="GO:0141221">
    <property type="term" value="F:histone deacetylase activity, hydrolytic mechanism"/>
    <property type="evidence" value="ECO:0007669"/>
    <property type="project" value="UniProtKB-EC"/>
</dbReference>
<feature type="region of interest" description="Disordered" evidence="10">
    <location>
        <begin position="1"/>
        <end position="61"/>
    </location>
</feature>
<feature type="compositionally biased region" description="Polar residues" evidence="10">
    <location>
        <begin position="1"/>
        <end position="15"/>
    </location>
</feature>
<reference evidence="13" key="1">
    <citation type="submission" date="2015-06" db="EMBL/GenBank/DDBJ databases">
        <title>Expansion of signal transduction pathways in fungi by whole-genome duplication.</title>
        <authorList>
            <consortium name="DOE Joint Genome Institute"/>
            <person name="Corrochano L.M."/>
            <person name="Kuo A."/>
            <person name="Marcet-Houben M."/>
            <person name="Polaino S."/>
            <person name="Salamov A."/>
            <person name="Villalobos J.M."/>
            <person name="Alvarez M.I."/>
            <person name="Avalos J."/>
            <person name="Benito E.P."/>
            <person name="Benoit I."/>
            <person name="Burger G."/>
            <person name="Camino L.P."/>
            <person name="Canovas D."/>
            <person name="Cerda-Olmedo E."/>
            <person name="Cheng J.-F."/>
            <person name="Dominguez A."/>
            <person name="Elias M."/>
            <person name="Eslava A.P."/>
            <person name="Glaser F."/>
            <person name="Grimwood J."/>
            <person name="Gutierrez G."/>
            <person name="Heitman J."/>
            <person name="Henrissat B."/>
            <person name="Iturriaga E.A."/>
            <person name="Lang B.F."/>
            <person name="Lavin J.L."/>
            <person name="Lee S."/>
            <person name="Li W."/>
            <person name="Lindquist E."/>
            <person name="Lopez-Garcia S."/>
            <person name="Luque E.M."/>
            <person name="Marcos A.T."/>
            <person name="Martin J."/>
            <person name="McCluskey K."/>
            <person name="Medina H.R."/>
            <person name="Miralles-Duran A."/>
            <person name="Miyazaki A."/>
            <person name="Munoz-Torres E."/>
            <person name="Oguiza J.A."/>
            <person name="Ohm R."/>
            <person name="Olmedo M."/>
            <person name="Orejas M."/>
            <person name="Ortiz-Castellanos L."/>
            <person name="Pisabarro A.G."/>
            <person name="Rodriguez-Romero J."/>
            <person name="Ruiz-Herrera J."/>
            <person name="Ruiz-Vazquez R."/>
            <person name="Sanz C."/>
            <person name="Schackwitz W."/>
            <person name="Schmutz J."/>
            <person name="Shahriari M."/>
            <person name="Shelest E."/>
            <person name="Silva-Franco F."/>
            <person name="Soanes D."/>
            <person name="Syed K."/>
            <person name="Tagua V.G."/>
            <person name="Talbot N.J."/>
            <person name="Thon M."/>
            <person name="De vries R.P."/>
            <person name="Wiebenga A."/>
            <person name="Yadav J.S."/>
            <person name="Braun E.L."/>
            <person name="Baker S."/>
            <person name="Garre V."/>
            <person name="Horwitz B."/>
            <person name="Torres-Martinez S."/>
            <person name="Idnurm A."/>
            <person name="Herrera-Estrella A."/>
            <person name="Gabaldon T."/>
            <person name="Grigoriev I.V."/>
        </authorList>
    </citation>
    <scope>NUCLEOTIDE SEQUENCE [LARGE SCALE GENOMIC DNA]</scope>
    <source>
        <strain evidence="13">NRRL 1555(-)</strain>
    </source>
</reference>
<dbReference type="GO" id="GO:0000118">
    <property type="term" value="C:histone deacetylase complex"/>
    <property type="evidence" value="ECO:0007669"/>
    <property type="project" value="TreeGrafter"/>
</dbReference>
<keyword evidence="9" id="KW-0539">Nucleus</keyword>
<dbReference type="EC" id="3.5.1.98" evidence="3"/>
<dbReference type="OrthoDB" id="424012at2759"/>
<dbReference type="Proteomes" id="UP000077315">
    <property type="component" value="Unassembled WGS sequence"/>
</dbReference>
<evidence type="ECO:0000256" key="4">
    <source>
        <dbReference type="ARBA" id="ARBA00022491"/>
    </source>
</evidence>
<dbReference type="Pfam" id="PF00850">
    <property type="entry name" value="Hist_deacetyl"/>
    <property type="match status" value="1"/>
</dbReference>
<keyword evidence="8" id="KW-0804">Transcription</keyword>
<gene>
    <name evidence="12" type="ORF">PHYBLDRAFT_164636</name>
</gene>
<dbReference type="InterPro" id="IPR000286">
    <property type="entry name" value="HDACs"/>
</dbReference>
<proteinExistence type="inferred from homology"/>
<dbReference type="STRING" id="763407.A0A167PE38"/>
<dbReference type="VEuPathDB" id="FungiDB:PHYBLDRAFT_164636"/>
<evidence type="ECO:0000256" key="3">
    <source>
        <dbReference type="ARBA" id="ARBA00012111"/>
    </source>
</evidence>
<dbReference type="PRINTS" id="PR01270">
    <property type="entry name" value="HDASUPER"/>
</dbReference>
<feature type="domain" description="Histone deacetylase" evidence="11">
    <location>
        <begin position="178"/>
        <end position="553"/>
    </location>
</feature>
<dbReference type="InParanoid" id="A0A167PE38"/>
<protein>
    <recommendedName>
        <fullName evidence="3">histone deacetylase</fullName>
        <ecNumber evidence="3">3.5.1.98</ecNumber>
    </recommendedName>
</protein>
<accession>A0A167PE38</accession>
<evidence type="ECO:0000256" key="1">
    <source>
        <dbReference type="ARBA" id="ARBA00004123"/>
    </source>
</evidence>
<dbReference type="EMBL" id="KV440974">
    <property type="protein sequence ID" value="OAD77744.1"/>
    <property type="molecule type" value="Genomic_DNA"/>
</dbReference>
<organism evidence="12 13">
    <name type="scientific">Phycomyces blakesleeanus (strain ATCC 8743b / DSM 1359 / FGSC 10004 / NBRC 33097 / NRRL 1555)</name>
    <dbReference type="NCBI Taxonomy" id="763407"/>
    <lineage>
        <taxon>Eukaryota</taxon>
        <taxon>Fungi</taxon>
        <taxon>Fungi incertae sedis</taxon>
        <taxon>Mucoromycota</taxon>
        <taxon>Mucoromycotina</taxon>
        <taxon>Mucoromycetes</taxon>
        <taxon>Mucorales</taxon>
        <taxon>Phycomycetaceae</taxon>
        <taxon>Phycomyces</taxon>
    </lineage>
</organism>
<dbReference type="GO" id="GO:0040029">
    <property type="term" value="P:epigenetic regulation of gene expression"/>
    <property type="evidence" value="ECO:0007669"/>
    <property type="project" value="TreeGrafter"/>
</dbReference>
<dbReference type="FunCoup" id="A0A167PE38">
    <property type="interactions" value="87"/>
</dbReference>
<evidence type="ECO:0000256" key="6">
    <source>
        <dbReference type="ARBA" id="ARBA00022853"/>
    </source>
</evidence>
<dbReference type="SUPFAM" id="SSF52768">
    <property type="entry name" value="Arginase/deacetylase"/>
    <property type="match status" value="1"/>
</dbReference>
<keyword evidence="13" id="KW-1185">Reference proteome</keyword>
<keyword evidence="7" id="KW-0805">Transcription regulation</keyword>
<keyword evidence="4" id="KW-0678">Repressor</keyword>
<feature type="region of interest" description="Disordered" evidence="10">
    <location>
        <begin position="106"/>
        <end position="127"/>
    </location>
</feature>
<evidence type="ECO:0000256" key="7">
    <source>
        <dbReference type="ARBA" id="ARBA00023015"/>
    </source>
</evidence>
<evidence type="ECO:0000256" key="10">
    <source>
        <dbReference type="SAM" id="MobiDB-lite"/>
    </source>
</evidence>
<evidence type="ECO:0000256" key="9">
    <source>
        <dbReference type="ARBA" id="ARBA00023242"/>
    </source>
</evidence>
<evidence type="ECO:0000256" key="5">
    <source>
        <dbReference type="ARBA" id="ARBA00022801"/>
    </source>
</evidence>
<evidence type="ECO:0000313" key="13">
    <source>
        <dbReference type="Proteomes" id="UP000077315"/>
    </source>
</evidence>
<evidence type="ECO:0000259" key="11">
    <source>
        <dbReference type="Pfam" id="PF00850"/>
    </source>
</evidence>
<sequence>MGDKVSSYSVSQPLQEDSLPSPCTEASPNSPDHGTKRPVRQCRENPDLQRKKSKTGKVGNQVEVDRWEEDQRIGCAARVVEIIQTDQQSTELVFVHFEGWPPDQADWVKPQEISSPSTKTHYGPLGKESDESWEEYGDFYYQQSKDKQNANPVRQTGLVQDLRMSFHACPCHERETVHPEQPGRIRSILDAFYTNRMLRYFRRVHAREVTKEELMRVHTFAHVRNYYPYHTKATSIEALLNPTPPPPTTTTTANVTPRPTSHLLHLVPSENTVNTLFPPSPPLLPLTTNNTTLTSPNTPPGLIHQMTCGELGIAGDTTFHPHHSSLSARVSAGALIELSNQIVEGRLRNGFALIRPPGHHAEDDGAMGYCFFNNVAVAVASILETYPKVVKKVLIIDCHGNGTQSIFYDNPNVLYISIHRWDNGSFYPFSGGPEECGVGPGLGRNVNIALSASEEKPRPMGDTEFVAAFHHIIIPIARQFDPDMIFVSAGYDAAEGHSEQLGGYSVTPHGFGLITKMVNDLAKEVCQGRLVLTLEGGYALEPLANSAAASVAQLLEADTGQNRILSYTESLHTTKPNLGAQQSFRQVVNIQKDYWDLPDYLFKPNYRFHLPSLWRATHSITHRPRRNRQPKLEVLESY</sequence>
<dbReference type="InterPro" id="IPR023696">
    <property type="entry name" value="Ureohydrolase_dom_sf"/>
</dbReference>
<evidence type="ECO:0000313" key="12">
    <source>
        <dbReference type="EMBL" id="OAD77744.1"/>
    </source>
</evidence>
<evidence type="ECO:0000256" key="2">
    <source>
        <dbReference type="ARBA" id="ARBA00007738"/>
    </source>
</evidence>
<feature type="compositionally biased region" description="Basic and acidic residues" evidence="10">
    <location>
        <begin position="41"/>
        <end position="50"/>
    </location>
</feature>
<dbReference type="PANTHER" id="PTHR10625:SF5">
    <property type="entry name" value="HISTONE DEACETYLASE"/>
    <property type="match status" value="1"/>
</dbReference>
<dbReference type="InterPro" id="IPR037138">
    <property type="entry name" value="His_deacetylse_dom_sf"/>
</dbReference>
<name>A0A167PE38_PHYB8</name>
<comment type="subcellular location">
    <subcellularLocation>
        <location evidence="1">Nucleus</location>
    </subcellularLocation>
</comment>
<dbReference type="PANTHER" id="PTHR10625">
    <property type="entry name" value="HISTONE DEACETYLASE HDAC1-RELATED"/>
    <property type="match status" value="1"/>
</dbReference>
<comment type="similarity">
    <text evidence="2">Belongs to the histone deacetylase family. HD type 2 subfamily.</text>
</comment>
<dbReference type="RefSeq" id="XP_018295784.1">
    <property type="nucleotide sequence ID" value="XM_018435052.1"/>
</dbReference>
<dbReference type="InterPro" id="IPR023801">
    <property type="entry name" value="His_deacetylse_dom"/>
</dbReference>
<keyword evidence="6" id="KW-0156">Chromatin regulator</keyword>
<dbReference type="GeneID" id="28995958"/>